<keyword evidence="1" id="KW-1015">Disulfide bond</keyword>
<dbReference type="PANTHER" id="PTHR15428:SF0">
    <property type="entry name" value="ENDOTHELIAL CELL-SPECIFIC MOLECULE 1"/>
    <property type="match status" value="1"/>
</dbReference>
<dbReference type="Gene3D" id="4.10.40.20">
    <property type="match status" value="1"/>
</dbReference>
<dbReference type="SUPFAM" id="SSF57184">
    <property type="entry name" value="Growth factor receptor domain"/>
    <property type="match status" value="1"/>
</dbReference>
<feature type="chain" id="PRO_5029557954" evidence="3">
    <location>
        <begin position="20"/>
        <end position="191"/>
    </location>
</feature>
<comment type="caution">
    <text evidence="5">The sequence shown here is derived from an EMBL/GenBank/DDBJ whole genome shotgun (WGS) entry which is preliminary data.</text>
</comment>
<evidence type="ECO:0000313" key="6">
    <source>
        <dbReference type="Proteomes" id="UP000527355"/>
    </source>
</evidence>
<proteinExistence type="predicted"/>
<feature type="signal peptide" evidence="3">
    <location>
        <begin position="1"/>
        <end position="19"/>
    </location>
</feature>
<name>A0A7J7XYS2_MYOMY</name>
<evidence type="ECO:0000256" key="1">
    <source>
        <dbReference type="ARBA" id="ARBA00023157"/>
    </source>
</evidence>
<feature type="region of interest" description="Disordered" evidence="2">
    <location>
        <begin position="148"/>
        <end position="191"/>
    </location>
</feature>
<dbReference type="Pfam" id="PF00219">
    <property type="entry name" value="IGFBP"/>
    <property type="match status" value="1"/>
</dbReference>
<gene>
    <name evidence="5" type="ORF">mMyoMyo1_004630</name>
</gene>
<evidence type="ECO:0000313" key="5">
    <source>
        <dbReference type="EMBL" id="KAF6354789.1"/>
    </source>
</evidence>
<feature type="domain" description="IGFBP N-terminal" evidence="4">
    <location>
        <begin position="33"/>
        <end position="110"/>
    </location>
</feature>
<dbReference type="GO" id="GO:0005171">
    <property type="term" value="F:hepatocyte growth factor receptor binding"/>
    <property type="evidence" value="ECO:0007669"/>
    <property type="project" value="TreeGrafter"/>
</dbReference>
<organism evidence="5 6">
    <name type="scientific">Myotis myotis</name>
    <name type="common">Greater mouse-eared bat</name>
    <name type="synonym">Vespertilio myotis</name>
    <dbReference type="NCBI Taxonomy" id="51298"/>
    <lineage>
        <taxon>Eukaryota</taxon>
        <taxon>Metazoa</taxon>
        <taxon>Chordata</taxon>
        <taxon>Craniata</taxon>
        <taxon>Vertebrata</taxon>
        <taxon>Euteleostomi</taxon>
        <taxon>Mammalia</taxon>
        <taxon>Eutheria</taxon>
        <taxon>Laurasiatheria</taxon>
        <taxon>Chiroptera</taxon>
        <taxon>Yangochiroptera</taxon>
        <taxon>Vespertilionidae</taxon>
        <taxon>Myotis</taxon>
    </lineage>
</organism>
<dbReference type="VEuPathDB" id="HostDB:GeneID_118657082"/>
<dbReference type="GO" id="GO:0005178">
    <property type="term" value="F:integrin binding"/>
    <property type="evidence" value="ECO:0007669"/>
    <property type="project" value="TreeGrafter"/>
</dbReference>
<protein>
    <submittedName>
        <fullName evidence="5">Endothelial cell specific molecule 1</fullName>
    </submittedName>
</protein>
<dbReference type="InterPro" id="IPR000867">
    <property type="entry name" value="IGFBP-like"/>
</dbReference>
<dbReference type="InterPro" id="IPR009030">
    <property type="entry name" value="Growth_fac_rcpt_cys_sf"/>
</dbReference>
<reference evidence="5 6" key="1">
    <citation type="journal article" date="2020" name="Nature">
        <title>Six reference-quality genomes reveal evolution of bat adaptations.</title>
        <authorList>
            <person name="Jebb D."/>
            <person name="Huang Z."/>
            <person name="Pippel M."/>
            <person name="Hughes G.M."/>
            <person name="Lavrichenko K."/>
            <person name="Devanna P."/>
            <person name="Winkler S."/>
            <person name="Jermiin L.S."/>
            <person name="Skirmuntt E.C."/>
            <person name="Katzourakis A."/>
            <person name="Burkitt-Gray L."/>
            <person name="Ray D.A."/>
            <person name="Sullivan K.A.M."/>
            <person name="Roscito J.G."/>
            <person name="Kirilenko B.M."/>
            <person name="Davalos L.M."/>
            <person name="Corthals A.P."/>
            <person name="Power M.L."/>
            <person name="Jones G."/>
            <person name="Ransome R.D."/>
            <person name="Dechmann D.K.N."/>
            <person name="Locatelli A.G."/>
            <person name="Puechmaille S.J."/>
            <person name="Fedrigo O."/>
            <person name="Jarvis E.D."/>
            <person name="Hiller M."/>
            <person name="Vernes S.C."/>
            <person name="Myers E.W."/>
            <person name="Teeling E.C."/>
        </authorList>
    </citation>
    <scope>NUCLEOTIDE SEQUENCE [LARGE SCALE GENOMIC DNA]</scope>
    <source>
        <strain evidence="5">MMyoMyo1</strain>
        <tissue evidence="5">Flight muscle</tissue>
    </source>
</reference>
<evidence type="ECO:0000259" key="4">
    <source>
        <dbReference type="PROSITE" id="PS51323"/>
    </source>
</evidence>
<evidence type="ECO:0000256" key="2">
    <source>
        <dbReference type="SAM" id="MobiDB-lite"/>
    </source>
</evidence>
<dbReference type="PANTHER" id="PTHR15428">
    <property type="entry name" value="ENDOTHELIAL CELL-SPECIFIC MOLECULE 1 ESM-1"/>
    <property type="match status" value="1"/>
</dbReference>
<dbReference type="GO" id="GO:0001525">
    <property type="term" value="P:angiogenesis"/>
    <property type="evidence" value="ECO:0007669"/>
    <property type="project" value="TreeGrafter"/>
</dbReference>
<dbReference type="Proteomes" id="UP000527355">
    <property type="component" value="Unassembled WGS sequence"/>
</dbReference>
<evidence type="ECO:0000256" key="3">
    <source>
        <dbReference type="SAM" id="SignalP"/>
    </source>
</evidence>
<dbReference type="SMART" id="SM00121">
    <property type="entry name" value="IB"/>
    <property type="match status" value="1"/>
</dbReference>
<keyword evidence="6" id="KW-1185">Reference proteome</keyword>
<dbReference type="GO" id="GO:1902204">
    <property type="term" value="P:positive regulation of hepatocyte growth factor receptor signaling pathway"/>
    <property type="evidence" value="ECO:0007669"/>
    <property type="project" value="TreeGrafter"/>
</dbReference>
<keyword evidence="3" id="KW-0732">Signal</keyword>
<dbReference type="PROSITE" id="PS51323">
    <property type="entry name" value="IGFBP_N_2"/>
    <property type="match status" value="1"/>
</dbReference>
<dbReference type="InterPro" id="IPR038850">
    <property type="entry name" value="ESM1"/>
</dbReference>
<dbReference type="EMBL" id="JABWUV010000005">
    <property type="protein sequence ID" value="KAF6354789.1"/>
    <property type="molecule type" value="Genomic_DNA"/>
</dbReference>
<sequence length="191" mass="20419">MRACLLLLATLLVPAPLVPAPLVPAPPARSSGYAVDCPQRCDAPCASGRRCPRTVLDDCGCCRVCAAERGHTCYRTVVGMDGAKCGPGLRCQFYSEEDAFGDEYGICKDCPFGTFGMDCRETCRCPLGVCDRVTGRCLQHPFLQHVAARSSDRGAPRAEPDAGSGDGNAVTQDLRSQHAARSPGTKWLEPR</sequence>
<dbReference type="AlphaFoldDB" id="A0A7J7XYS2"/>
<dbReference type="GO" id="GO:0005576">
    <property type="term" value="C:extracellular region"/>
    <property type="evidence" value="ECO:0007669"/>
    <property type="project" value="InterPro"/>
</dbReference>
<feature type="compositionally biased region" description="Basic and acidic residues" evidence="2">
    <location>
        <begin position="150"/>
        <end position="160"/>
    </location>
</feature>
<accession>A0A7J7XYS2</accession>